<reference evidence="2" key="1">
    <citation type="submission" date="2021-02" db="EMBL/GenBank/DDBJ databases">
        <authorList>
            <person name="Dougan E. K."/>
            <person name="Rhodes N."/>
            <person name="Thang M."/>
            <person name="Chan C."/>
        </authorList>
    </citation>
    <scope>NUCLEOTIDE SEQUENCE</scope>
</reference>
<dbReference type="EMBL" id="CAJNNW010034876">
    <property type="protein sequence ID" value="CAE8724362.1"/>
    <property type="molecule type" value="Genomic_DNA"/>
</dbReference>
<protein>
    <submittedName>
        <fullName evidence="2">Uncharacterized protein</fullName>
    </submittedName>
</protein>
<feature type="compositionally biased region" description="Basic and acidic residues" evidence="1">
    <location>
        <begin position="134"/>
        <end position="145"/>
    </location>
</feature>
<feature type="region of interest" description="Disordered" evidence="1">
    <location>
        <begin position="128"/>
        <end position="157"/>
    </location>
</feature>
<dbReference type="Proteomes" id="UP000626109">
    <property type="component" value="Unassembled WGS sequence"/>
</dbReference>
<sequence>MVAARSRASKTGMAGGKAKASHFDISTDIESEGALTAMSTAASSYRGEFCRADAPSDDEMPRLPSASVGDEAAAGFATVSRPQLPTAAVPVARSRTGERRAPQDALVLLQMQITDLQGRCERLSAENSSLRSHFASESREARQQEAAEGESSAENAGDLAQDARVQKLVEEAVQKQLPAAVEHVLEALLAPRLAQTASLDYVDSKVAGLMARLAAAGAIRGRPAAVATAAKVASLGSSAAAARKPELVVGEAPRSSFYGRAAS</sequence>
<evidence type="ECO:0000313" key="2">
    <source>
        <dbReference type="EMBL" id="CAE8724362.1"/>
    </source>
</evidence>
<comment type="caution">
    <text evidence="2">The sequence shown here is derived from an EMBL/GenBank/DDBJ whole genome shotgun (WGS) entry which is preliminary data.</text>
</comment>
<name>A0A813L7S6_POLGL</name>
<accession>A0A813L7S6</accession>
<evidence type="ECO:0000256" key="1">
    <source>
        <dbReference type="SAM" id="MobiDB-lite"/>
    </source>
</evidence>
<evidence type="ECO:0000313" key="3">
    <source>
        <dbReference type="Proteomes" id="UP000626109"/>
    </source>
</evidence>
<dbReference type="AlphaFoldDB" id="A0A813L7S6"/>
<proteinExistence type="predicted"/>
<gene>
    <name evidence="2" type="ORF">PGLA2088_LOCUS43681</name>
</gene>
<feature type="region of interest" description="Disordered" evidence="1">
    <location>
        <begin position="1"/>
        <end position="23"/>
    </location>
</feature>
<feature type="compositionally biased region" description="Low complexity" evidence="1">
    <location>
        <begin position="146"/>
        <end position="157"/>
    </location>
</feature>
<organism evidence="2 3">
    <name type="scientific">Polarella glacialis</name>
    <name type="common">Dinoflagellate</name>
    <dbReference type="NCBI Taxonomy" id="89957"/>
    <lineage>
        <taxon>Eukaryota</taxon>
        <taxon>Sar</taxon>
        <taxon>Alveolata</taxon>
        <taxon>Dinophyceae</taxon>
        <taxon>Suessiales</taxon>
        <taxon>Suessiaceae</taxon>
        <taxon>Polarella</taxon>
    </lineage>
</organism>